<proteinExistence type="predicted"/>
<accession>A0A224YDY0</accession>
<sequence length="109" mass="11837">MASVDAVLGETKGVIASLAFFFCPHISLSSGQVAPIVSRVVVLGNRVLFSFFFFLLIAEQAAQVLPSPSGKGVLPYKSALNDCLCCASKYRLSNMPFFRIRRPAFLYGV</sequence>
<protein>
    <submittedName>
        <fullName evidence="2">Uncharacterized protein</fullName>
    </submittedName>
</protein>
<keyword evidence="1" id="KW-0812">Transmembrane</keyword>
<dbReference type="EMBL" id="GFPF01001465">
    <property type="protein sequence ID" value="MAA12611.1"/>
    <property type="molecule type" value="Transcribed_RNA"/>
</dbReference>
<keyword evidence="1" id="KW-0472">Membrane</keyword>
<keyword evidence="1" id="KW-1133">Transmembrane helix</keyword>
<organism evidence="2">
    <name type="scientific">Rhipicephalus zambeziensis</name>
    <dbReference type="NCBI Taxonomy" id="60191"/>
    <lineage>
        <taxon>Eukaryota</taxon>
        <taxon>Metazoa</taxon>
        <taxon>Ecdysozoa</taxon>
        <taxon>Arthropoda</taxon>
        <taxon>Chelicerata</taxon>
        <taxon>Arachnida</taxon>
        <taxon>Acari</taxon>
        <taxon>Parasitiformes</taxon>
        <taxon>Ixodida</taxon>
        <taxon>Ixodoidea</taxon>
        <taxon>Ixodidae</taxon>
        <taxon>Rhipicephalinae</taxon>
        <taxon>Rhipicephalus</taxon>
        <taxon>Rhipicephalus</taxon>
    </lineage>
</organism>
<name>A0A224YDY0_9ACAR</name>
<dbReference type="AlphaFoldDB" id="A0A224YDY0"/>
<evidence type="ECO:0000256" key="1">
    <source>
        <dbReference type="SAM" id="Phobius"/>
    </source>
</evidence>
<feature type="transmembrane region" description="Helical" evidence="1">
    <location>
        <begin position="47"/>
        <end position="65"/>
    </location>
</feature>
<reference evidence="2" key="1">
    <citation type="journal article" date="2017" name="Parasit. Vectors">
        <title>Sialotranscriptomics of Rhipicephalus zambeziensis reveals intricate expression profiles of secretory proteins and suggests tight temporal transcriptional regulation during blood-feeding.</title>
        <authorList>
            <person name="de Castro M.H."/>
            <person name="de Klerk D."/>
            <person name="Pienaar R."/>
            <person name="Rees D.J.G."/>
            <person name="Mans B.J."/>
        </authorList>
    </citation>
    <scope>NUCLEOTIDE SEQUENCE</scope>
    <source>
        <tissue evidence="2">Salivary glands</tissue>
    </source>
</reference>
<evidence type="ECO:0000313" key="2">
    <source>
        <dbReference type="EMBL" id="MAA12611.1"/>
    </source>
</evidence>